<evidence type="ECO:0000256" key="8">
    <source>
        <dbReference type="ARBA" id="ARBA00023242"/>
    </source>
</evidence>
<dbReference type="InterPro" id="IPR038506">
    <property type="entry name" value="GLE1-like_sf"/>
</dbReference>
<evidence type="ECO:0000256" key="1">
    <source>
        <dbReference type="ARBA" id="ARBA00004567"/>
    </source>
</evidence>
<accession>A0A7J6I6X4</accession>
<comment type="caution">
    <text evidence="11">The sequence shown here is derived from an EMBL/GenBank/DDBJ whole genome shotgun (WGS) entry which is preliminary data.</text>
</comment>
<sequence>MFGVVMVFKELGIIKNSIETVVSHYAKPGSFAFACGYVLVLVTAEVPHLMDLILAELHKACIYTVPKHIVYTQVGDWGMSRVEARGRSEKE</sequence>
<evidence type="ECO:0000256" key="9">
    <source>
        <dbReference type="ARBA" id="ARBA00026227"/>
    </source>
</evidence>
<keyword evidence="5" id="KW-0653">Protein transport</keyword>
<proteinExistence type="inferred from homology"/>
<comment type="similarity">
    <text evidence="2">Belongs to the GLE1 family.</text>
</comment>
<protein>
    <recommendedName>
        <fullName evidence="9">mRNA export factor GLE1</fullName>
    </recommendedName>
    <alternativeName>
        <fullName evidence="10">Nucleoporin GLE1</fullName>
    </alternativeName>
</protein>
<evidence type="ECO:0000256" key="5">
    <source>
        <dbReference type="ARBA" id="ARBA00022927"/>
    </source>
</evidence>
<evidence type="ECO:0000313" key="11">
    <source>
        <dbReference type="EMBL" id="KAF4403307.1"/>
    </source>
</evidence>
<reference evidence="11 12" key="1">
    <citation type="journal article" date="2020" name="bioRxiv">
        <title>Sequence and annotation of 42 cannabis genomes reveals extensive copy number variation in cannabinoid synthesis and pathogen resistance genes.</title>
        <authorList>
            <person name="Mckernan K.J."/>
            <person name="Helbert Y."/>
            <person name="Kane L.T."/>
            <person name="Ebling H."/>
            <person name="Zhang L."/>
            <person name="Liu B."/>
            <person name="Eaton Z."/>
            <person name="Mclaughlin S."/>
            <person name="Kingan S."/>
            <person name="Baybayan P."/>
            <person name="Concepcion G."/>
            <person name="Jordan M."/>
            <person name="Riva A."/>
            <person name="Barbazuk W."/>
            <person name="Harkins T."/>
        </authorList>
    </citation>
    <scope>NUCLEOTIDE SEQUENCE [LARGE SCALE GENOMIC DNA]</scope>
    <source>
        <strain evidence="12">cv. Jamaican Lion 4</strain>
        <tissue evidence="11">Leaf</tissue>
    </source>
</reference>
<dbReference type="GO" id="GO:0016973">
    <property type="term" value="P:poly(A)+ mRNA export from nucleus"/>
    <property type="evidence" value="ECO:0007669"/>
    <property type="project" value="InterPro"/>
</dbReference>
<evidence type="ECO:0000256" key="3">
    <source>
        <dbReference type="ARBA" id="ARBA00022448"/>
    </source>
</evidence>
<dbReference type="PANTHER" id="PTHR12960">
    <property type="entry name" value="GLE-1-RELATED"/>
    <property type="match status" value="1"/>
</dbReference>
<dbReference type="GO" id="GO:0015031">
    <property type="term" value="P:protein transport"/>
    <property type="evidence" value="ECO:0007669"/>
    <property type="project" value="UniProtKB-KW"/>
</dbReference>
<dbReference type="GO" id="GO:0005737">
    <property type="term" value="C:cytoplasm"/>
    <property type="evidence" value="ECO:0007669"/>
    <property type="project" value="TreeGrafter"/>
</dbReference>
<dbReference type="InterPro" id="IPR012476">
    <property type="entry name" value="GLE1"/>
</dbReference>
<gene>
    <name evidence="11" type="ORF">G4B88_007953</name>
</gene>
<keyword evidence="7" id="KW-0906">Nuclear pore complex</keyword>
<dbReference type="GO" id="GO:0000822">
    <property type="term" value="F:inositol hexakisphosphate binding"/>
    <property type="evidence" value="ECO:0007669"/>
    <property type="project" value="TreeGrafter"/>
</dbReference>
<keyword evidence="4" id="KW-0509">mRNA transport</keyword>
<evidence type="ECO:0000256" key="10">
    <source>
        <dbReference type="ARBA" id="ARBA00029983"/>
    </source>
</evidence>
<evidence type="ECO:0000256" key="4">
    <source>
        <dbReference type="ARBA" id="ARBA00022816"/>
    </source>
</evidence>
<comment type="subcellular location">
    <subcellularLocation>
        <location evidence="1">Nucleus</location>
        <location evidence="1">Nuclear pore complex</location>
    </subcellularLocation>
</comment>
<evidence type="ECO:0000313" key="12">
    <source>
        <dbReference type="Proteomes" id="UP000583929"/>
    </source>
</evidence>
<evidence type="ECO:0000256" key="6">
    <source>
        <dbReference type="ARBA" id="ARBA00023010"/>
    </source>
</evidence>
<keyword evidence="12" id="KW-1185">Reference proteome</keyword>
<dbReference type="AlphaFoldDB" id="A0A7J6I6X4"/>
<evidence type="ECO:0000256" key="2">
    <source>
        <dbReference type="ARBA" id="ARBA00011056"/>
    </source>
</evidence>
<dbReference type="PANTHER" id="PTHR12960:SF0">
    <property type="entry name" value="MRNA EXPORT FACTOR GLE1"/>
    <property type="match status" value="1"/>
</dbReference>
<dbReference type="GO" id="GO:0005543">
    <property type="term" value="F:phospholipid binding"/>
    <property type="evidence" value="ECO:0007669"/>
    <property type="project" value="TreeGrafter"/>
</dbReference>
<organism evidence="11 12">
    <name type="scientific">Cannabis sativa</name>
    <name type="common">Hemp</name>
    <name type="synonym">Marijuana</name>
    <dbReference type="NCBI Taxonomy" id="3483"/>
    <lineage>
        <taxon>Eukaryota</taxon>
        <taxon>Viridiplantae</taxon>
        <taxon>Streptophyta</taxon>
        <taxon>Embryophyta</taxon>
        <taxon>Tracheophyta</taxon>
        <taxon>Spermatophyta</taxon>
        <taxon>Magnoliopsida</taxon>
        <taxon>eudicotyledons</taxon>
        <taxon>Gunneridae</taxon>
        <taxon>Pentapetalae</taxon>
        <taxon>rosids</taxon>
        <taxon>fabids</taxon>
        <taxon>Rosales</taxon>
        <taxon>Cannabaceae</taxon>
        <taxon>Cannabis</taxon>
    </lineage>
</organism>
<evidence type="ECO:0000256" key="7">
    <source>
        <dbReference type="ARBA" id="ARBA00023132"/>
    </source>
</evidence>
<dbReference type="Gene3D" id="1.25.40.510">
    <property type="entry name" value="GLE1-like"/>
    <property type="match status" value="1"/>
</dbReference>
<dbReference type="GO" id="GO:0044614">
    <property type="term" value="C:nuclear pore cytoplasmic filaments"/>
    <property type="evidence" value="ECO:0007669"/>
    <property type="project" value="TreeGrafter"/>
</dbReference>
<dbReference type="Pfam" id="PF07817">
    <property type="entry name" value="GLE1"/>
    <property type="match status" value="1"/>
</dbReference>
<keyword evidence="3" id="KW-0813">Transport</keyword>
<dbReference type="Proteomes" id="UP000583929">
    <property type="component" value="Unassembled WGS sequence"/>
</dbReference>
<dbReference type="EMBL" id="JAATIQ010000004">
    <property type="protein sequence ID" value="KAF4403307.1"/>
    <property type="molecule type" value="Genomic_DNA"/>
</dbReference>
<keyword evidence="8" id="KW-0539">Nucleus</keyword>
<keyword evidence="6" id="KW-0811">Translocation</keyword>
<name>A0A7J6I6X4_CANSA</name>
<dbReference type="GO" id="GO:0031369">
    <property type="term" value="F:translation initiation factor binding"/>
    <property type="evidence" value="ECO:0007669"/>
    <property type="project" value="TreeGrafter"/>
</dbReference>